<keyword evidence="1 2" id="KW-0103">Bromodomain</keyword>
<organism evidence="4">
    <name type="scientific">Palpitomonas bilix</name>
    <dbReference type="NCBI Taxonomy" id="652834"/>
    <lineage>
        <taxon>Eukaryota</taxon>
        <taxon>Eukaryota incertae sedis</taxon>
    </lineage>
</organism>
<dbReference type="GO" id="GO:0046695">
    <property type="term" value="C:SLIK (SAGA-like) complex"/>
    <property type="evidence" value="ECO:0007669"/>
    <property type="project" value="InterPro"/>
</dbReference>
<dbReference type="GO" id="GO:0005198">
    <property type="term" value="F:structural molecule activity"/>
    <property type="evidence" value="ECO:0007669"/>
    <property type="project" value="TreeGrafter"/>
</dbReference>
<dbReference type="Gene3D" id="1.20.920.10">
    <property type="entry name" value="Bromodomain-like"/>
    <property type="match status" value="1"/>
</dbReference>
<dbReference type="PANTHER" id="PTHR47343">
    <property type="entry name" value="TRANSCRIPTIONAL ACTIVATOR SPT7"/>
    <property type="match status" value="1"/>
</dbReference>
<dbReference type="GO" id="GO:0000124">
    <property type="term" value="C:SAGA complex"/>
    <property type="evidence" value="ECO:0007669"/>
    <property type="project" value="InterPro"/>
</dbReference>
<dbReference type="GO" id="GO:0046982">
    <property type="term" value="F:protein heterodimerization activity"/>
    <property type="evidence" value="ECO:0007669"/>
    <property type="project" value="InterPro"/>
</dbReference>
<protein>
    <recommendedName>
        <fullName evidence="3">Bromo domain-containing protein</fullName>
    </recommendedName>
</protein>
<dbReference type="InterPro" id="IPR009072">
    <property type="entry name" value="Histone-fold"/>
</dbReference>
<sequence>MNGGQPKSRTSSISWQGNLWETNATVVDELLPPEVAKEKAEKRQKDLNARLEGVMRALKDFKAHSFPFLKPVSRKEVPDYYDVIKRPIDLLTMSKRLKNDNYKCVQDFANDLDLMWSNCRLYNSDINNVYREHARQMENRAAELLAQVEDPTLDQSDDDFDQMEIEKQGSDLTREERQQLLAEQKAVSDCLLDMKTDEEVAELRAFRLVTKEARAKYNKFRKVESAKPFSERQAIVRTEARMNRTRDARVNLESAQFQREADVYDPFERHSLGLKAWDLPEFTSVASGVPPDPYSENGDRRRRIEAGVRVEEGVDKRPGTVKLHGFTDKMTYDTARTILSRVVVTSLSHQGVSSVEKSALEAMVDLLCSRIMPKVATHMQQAAEAAQRVLVDRHTIFEEEDAEVLSRAKEAVREHTAACFKERQTVLETAKASREDQVMELPVTAAYVAQLAPLLADFVFSQNESRSSSPISRFSDSRDESVFRQTVETFSKLDRATRLQQRKTS</sequence>
<evidence type="ECO:0000313" key="4">
    <source>
        <dbReference type="EMBL" id="CAE0254208.1"/>
    </source>
</evidence>
<dbReference type="Gene3D" id="1.10.20.10">
    <property type="entry name" value="Histone, subunit A"/>
    <property type="match status" value="1"/>
</dbReference>
<dbReference type="InterPro" id="IPR036427">
    <property type="entry name" value="Bromodomain-like_sf"/>
</dbReference>
<evidence type="ECO:0000256" key="1">
    <source>
        <dbReference type="ARBA" id="ARBA00023117"/>
    </source>
</evidence>
<dbReference type="AlphaFoldDB" id="A0A7S3DD89"/>
<gene>
    <name evidence="4" type="ORF">PBIL07802_LOCUS16450</name>
</gene>
<name>A0A7S3DD89_9EUKA</name>
<dbReference type="PROSITE" id="PS00633">
    <property type="entry name" value="BROMODOMAIN_1"/>
    <property type="match status" value="1"/>
</dbReference>
<proteinExistence type="predicted"/>
<dbReference type="PANTHER" id="PTHR47343:SF1">
    <property type="entry name" value="TRANSCRIPTIONAL ACTIVATOR SPT7"/>
    <property type="match status" value="1"/>
</dbReference>
<dbReference type="InterPro" id="IPR037782">
    <property type="entry name" value="Spt7"/>
</dbReference>
<dbReference type="SUPFAM" id="SSF47370">
    <property type="entry name" value="Bromodomain"/>
    <property type="match status" value="1"/>
</dbReference>
<accession>A0A7S3DD89</accession>
<dbReference type="Pfam" id="PF00439">
    <property type="entry name" value="Bromodomain"/>
    <property type="match status" value="1"/>
</dbReference>
<evidence type="ECO:0000259" key="3">
    <source>
        <dbReference type="PROSITE" id="PS50014"/>
    </source>
</evidence>
<dbReference type="GO" id="GO:0006357">
    <property type="term" value="P:regulation of transcription by RNA polymerase II"/>
    <property type="evidence" value="ECO:0007669"/>
    <property type="project" value="TreeGrafter"/>
</dbReference>
<feature type="domain" description="Bromo" evidence="3">
    <location>
        <begin position="60"/>
        <end position="130"/>
    </location>
</feature>
<dbReference type="EMBL" id="HBIB01025264">
    <property type="protein sequence ID" value="CAE0254208.1"/>
    <property type="molecule type" value="Transcribed_RNA"/>
</dbReference>
<evidence type="ECO:0000256" key="2">
    <source>
        <dbReference type="PROSITE-ProRule" id="PRU00035"/>
    </source>
</evidence>
<dbReference type="PROSITE" id="PS50014">
    <property type="entry name" value="BROMODOMAIN_2"/>
    <property type="match status" value="1"/>
</dbReference>
<dbReference type="SMART" id="SM00297">
    <property type="entry name" value="BROMO"/>
    <property type="match status" value="1"/>
</dbReference>
<reference evidence="4" key="1">
    <citation type="submission" date="2021-01" db="EMBL/GenBank/DDBJ databases">
        <authorList>
            <person name="Corre E."/>
            <person name="Pelletier E."/>
            <person name="Niang G."/>
            <person name="Scheremetjew M."/>
            <person name="Finn R."/>
            <person name="Kale V."/>
            <person name="Holt S."/>
            <person name="Cochrane G."/>
            <person name="Meng A."/>
            <person name="Brown T."/>
            <person name="Cohen L."/>
        </authorList>
    </citation>
    <scope>NUCLEOTIDE SEQUENCE</scope>
    <source>
        <strain evidence="4">NIES-2562</strain>
    </source>
</reference>
<dbReference type="InterPro" id="IPR001487">
    <property type="entry name" value="Bromodomain"/>
</dbReference>
<dbReference type="PRINTS" id="PR00503">
    <property type="entry name" value="BROMODOMAIN"/>
</dbReference>
<dbReference type="InterPro" id="IPR018359">
    <property type="entry name" value="Bromodomain_CS"/>
</dbReference>